<sequence length="10" mass="1053">MLHTASHTGV</sequence>
<proteinExistence type="predicted"/>
<reference evidence="2" key="1">
    <citation type="submission" date="2014-09" db="EMBL/GenBank/DDBJ databases">
        <authorList>
            <person name="Mudge J."/>
            <person name="Ramaraj T."/>
            <person name="Lindquist I.E."/>
            <person name="Bharti A.K."/>
            <person name="Sundararajan A."/>
            <person name="Cameron C.T."/>
            <person name="Woodward J.E."/>
            <person name="May G.D."/>
            <person name="Brubaker C."/>
            <person name="Broadhvest J."/>
            <person name="Wilkins T.A."/>
        </authorList>
    </citation>
    <scope>NUCLEOTIDE SEQUENCE</scope>
    <source>
        <strain evidence="2">cv. AKA8401</strain>
    </source>
</reference>
<accession>A0A0B0PUZ0</accession>
<dbReference type="Proteomes" id="UP000032142">
    <property type="component" value="Unassembled WGS sequence"/>
</dbReference>
<name>A0A0B0PUZ0_GOSAR</name>
<gene>
    <name evidence="1" type="ORF">F383_15771</name>
</gene>
<protein>
    <submittedName>
        <fullName evidence="1">Uncharacterized protein</fullName>
    </submittedName>
</protein>
<organism evidence="1 2">
    <name type="scientific">Gossypium arboreum</name>
    <name type="common">Tree cotton</name>
    <name type="synonym">Gossypium nanking</name>
    <dbReference type="NCBI Taxonomy" id="29729"/>
    <lineage>
        <taxon>Eukaryota</taxon>
        <taxon>Viridiplantae</taxon>
        <taxon>Streptophyta</taxon>
        <taxon>Embryophyta</taxon>
        <taxon>Tracheophyta</taxon>
        <taxon>Spermatophyta</taxon>
        <taxon>Magnoliopsida</taxon>
        <taxon>eudicotyledons</taxon>
        <taxon>Gunneridae</taxon>
        <taxon>Pentapetalae</taxon>
        <taxon>rosids</taxon>
        <taxon>malvids</taxon>
        <taxon>Malvales</taxon>
        <taxon>Malvaceae</taxon>
        <taxon>Malvoideae</taxon>
        <taxon>Gossypium</taxon>
    </lineage>
</organism>
<evidence type="ECO:0000313" key="2">
    <source>
        <dbReference type="Proteomes" id="UP000032142"/>
    </source>
</evidence>
<dbReference type="EMBL" id="KN440412">
    <property type="protein sequence ID" value="KHG27231.1"/>
    <property type="molecule type" value="Genomic_DNA"/>
</dbReference>
<keyword evidence="2" id="KW-1185">Reference proteome</keyword>
<evidence type="ECO:0000313" key="1">
    <source>
        <dbReference type="EMBL" id="KHG27231.1"/>
    </source>
</evidence>